<dbReference type="GO" id="GO:0016746">
    <property type="term" value="F:acyltransferase activity"/>
    <property type="evidence" value="ECO:0007669"/>
    <property type="project" value="UniProtKB-KW"/>
</dbReference>
<dbReference type="CDD" id="cd13432">
    <property type="entry name" value="LDT_IgD_like_2"/>
    <property type="match status" value="1"/>
</dbReference>
<evidence type="ECO:0000256" key="6">
    <source>
        <dbReference type="ARBA" id="ARBA00022984"/>
    </source>
</evidence>
<evidence type="ECO:0000256" key="8">
    <source>
        <dbReference type="ARBA" id="ARBA00023139"/>
    </source>
</evidence>
<evidence type="ECO:0000256" key="3">
    <source>
        <dbReference type="ARBA" id="ARBA00022679"/>
    </source>
</evidence>
<dbReference type="GO" id="GO:0008360">
    <property type="term" value="P:regulation of cell shape"/>
    <property type="evidence" value="ECO:0007669"/>
    <property type="project" value="UniProtKB-UniRule"/>
</dbReference>
<accession>A0A2T0Z2V4</accession>
<dbReference type="Gene3D" id="2.60.40.3780">
    <property type="match status" value="1"/>
</dbReference>
<evidence type="ECO:0000256" key="13">
    <source>
        <dbReference type="PROSITE-ProRule" id="PRU01373"/>
    </source>
</evidence>
<evidence type="ECO:0000256" key="7">
    <source>
        <dbReference type="ARBA" id="ARBA00023136"/>
    </source>
</evidence>
<dbReference type="FunFam" id="2.40.440.10:FF:000005">
    <property type="entry name" value="L,D-transpeptidase 2"/>
    <property type="match status" value="1"/>
</dbReference>
<evidence type="ECO:0000256" key="11">
    <source>
        <dbReference type="ARBA" id="ARBA00023316"/>
    </source>
</evidence>
<dbReference type="PROSITE" id="PS52029">
    <property type="entry name" value="LD_TPASE"/>
    <property type="match status" value="1"/>
</dbReference>
<keyword evidence="3" id="KW-0808">Transferase</keyword>
<evidence type="ECO:0000256" key="2">
    <source>
        <dbReference type="ARBA" id="ARBA00022475"/>
    </source>
</evidence>
<comment type="pathway">
    <text evidence="12">Glycan biosynthesis.</text>
</comment>
<protein>
    <submittedName>
        <fullName evidence="16">Lipoprotein-anchoring transpeptidase ErfK/SrfK</fullName>
    </submittedName>
</protein>
<dbReference type="Gene3D" id="2.40.440.10">
    <property type="entry name" value="L,D-transpeptidase catalytic domain-like"/>
    <property type="match status" value="1"/>
</dbReference>
<dbReference type="Gene3D" id="2.60.40.3710">
    <property type="match status" value="1"/>
</dbReference>
<dbReference type="InterPro" id="IPR038063">
    <property type="entry name" value="Transpep_catalytic_dom"/>
</dbReference>
<evidence type="ECO:0000259" key="15">
    <source>
        <dbReference type="PROSITE" id="PS52029"/>
    </source>
</evidence>
<dbReference type="EMBL" id="PVUE01000030">
    <property type="protein sequence ID" value="PRZ30508.1"/>
    <property type="molecule type" value="Genomic_DNA"/>
</dbReference>
<comment type="caution">
    <text evidence="16">The sequence shown here is derived from an EMBL/GenBank/DDBJ whole genome shotgun (WGS) entry which is preliminary data.</text>
</comment>
<keyword evidence="5 13" id="KW-0133">Cell shape</keyword>
<keyword evidence="11 13" id="KW-0961">Cell wall biogenesis/degradation</keyword>
<dbReference type="SUPFAM" id="SSF141523">
    <property type="entry name" value="L,D-transpeptidase catalytic domain-like"/>
    <property type="match status" value="1"/>
</dbReference>
<dbReference type="UniPathway" id="UPA00219"/>
<dbReference type="Proteomes" id="UP000237752">
    <property type="component" value="Unassembled WGS sequence"/>
</dbReference>
<dbReference type="Pfam" id="PF03734">
    <property type="entry name" value="YkuD"/>
    <property type="match status" value="1"/>
</dbReference>
<dbReference type="PANTHER" id="PTHR30582:SF2">
    <property type="entry name" value="L,D-TRANSPEPTIDASE YCIB-RELATED"/>
    <property type="match status" value="1"/>
</dbReference>
<name>A0A2T0Z2V4_9ACTN</name>
<evidence type="ECO:0000256" key="1">
    <source>
        <dbReference type="ARBA" id="ARBA00004752"/>
    </source>
</evidence>
<dbReference type="GO" id="GO:0071972">
    <property type="term" value="F:peptidoglycan L,D-transpeptidase activity"/>
    <property type="evidence" value="ECO:0007669"/>
    <property type="project" value="TreeGrafter"/>
</dbReference>
<keyword evidence="9 16" id="KW-0449">Lipoprotein</keyword>
<sequence>MTPCLIQFALKSGENGTATTIAAPYSGPTPAGTKRTWRSSPTVIGNDDELDAGMTEASRRPTWDQLMNRRQMLGGIGVAGLVVLSACTGAPKSSGAKPSAGASGSASKPKAPTAQLAIAVPDGSAGLSPATPIAVSVTAGKITDVTVTDQTGAVIKGAADATGAAWANTDPLTYGATYTVDAAAKGEDGKTVTASSTFTTVAPTAQVFPSIGPLDGTTVGVGMPIRVYFDKPAANRKAVELAMAVTAAPAQTGSWNWITDSEVHWRPQVYWQAGSTVKVDVNLLGVDFGNGNWGKVNRSIGFTVGDAVISKADTGTHQMVVTKNGAVLRTIPIAAGKEVEGRYTHNGVHVVSDKKAKMTMDSTTFGLALDAGGYQSEVEWATRISNNGEFVHSAPWSIGDQGVRNVSHGCLNASPANAKWFFDLSTAGDIVEVSGSPVPLTQADGDIFDWTIPWETWAQGTANK</sequence>
<dbReference type="GO" id="GO:0005576">
    <property type="term" value="C:extracellular region"/>
    <property type="evidence" value="ECO:0007669"/>
    <property type="project" value="TreeGrafter"/>
</dbReference>
<dbReference type="Pfam" id="PF17964">
    <property type="entry name" value="Big_10"/>
    <property type="match status" value="1"/>
</dbReference>
<evidence type="ECO:0000256" key="5">
    <source>
        <dbReference type="ARBA" id="ARBA00022960"/>
    </source>
</evidence>
<dbReference type="GO" id="GO:0018104">
    <property type="term" value="P:peptidoglycan-protein cross-linking"/>
    <property type="evidence" value="ECO:0007669"/>
    <property type="project" value="TreeGrafter"/>
</dbReference>
<dbReference type="InterPro" id="IPR005490">
    <property type="entry name" value="LD_TPept_cat_dom"/>
</dbReference>
<reference evidence="16 17" key="1">
    <citation type="submission" date="2018-03" db="EMBL/GenBank/DDBJ databases">
        <title>Genomic Encyclopedia of Archaeal and Bacterial Type Strains, Phase II (KMG-II): from individual species to whole genera.</title>
        <authorList>
            <person name="Goeker M."/>
        </authorList>
    </citation>
    <scope>NUCLEOTIDE SEQUENCE [LARGE SCALE GENOMIC DNA]</scope>
    <source>
        <strain evidence="16 17">DSM 100065</strain>
    </source>
</reference>
<gene>
    <name evidence="16" type="ORF">CLV47_13024</name>
</gene>
<evidence type="ECO:0000256" key="4">
    <source>
        <dbReference type="ARBA" id="ARBA00022729"/>
    </source>
</evidence>
<keyword evidence="2" id="KW-1003">Cell membrane</keyword>
<feature type="active site" description="Nucleophile" evidence="13">
    <location>
        <position position="410"/>
    </location>
</feature>
<feature type="region of interest" description="Disordered" evidence="14">
    <location>
        <begin position="21"/>
        <end position="49"/>
    </location>
</feature>
<evidence type="ECO:0000256" key="9">
    <source>
        <dbReference type="ARBA" id="ARBA00023288"/>
    </source>
</evidence>
<keyword evidence="8" id="KW-0564">Palmitate</keyword>
<keyword evidence="10" id="KW-0012">Acyltransferase</keyword>
<proteinExistence type="predicted"/>
<keyword evidence="7" id="KW-0472">Membrane</keyword>
<dbReference type="GO" id="GO:0071555">
    <property type="term" value="P:cell wall organization"/>
    <property type="evidence" value="ECO:0007669"/>
    <property type="project" value="UniProtKB-UniRule"/>
</dbReference>
<dbReference type="CDD" id="cd16913">
    <property type="entry name" value="YkuD_like"/>
    <property type="match status" value="1"/>
</dbReference>
<feature type="active site" description="Proton donor/acceptor" evidence="13">
    <location>
        <position position="392"/>
    </location>
</feature>
<dbReference type="InterPro" id="IPR050979">
    <property type="entry name" value="LD-transpeptidase"/>
</dbReference>
<evidence type="ECO:0000313" key="17">
    <source>
        <dbReference type="Proteomes" id="UP000237752"/>
    </source>
</evidence>
<evidence type="ECO:0000256" key="14">
    <source>
        <dbReference type="SAM" id="MobiDB-lite"/>
    </source>
</evidence>
<dbReference type="InterPro" id="IPR041280">
    <property type="entry name" value="Big_10"/>
</dbReference>
<dbReference type="AlphaFoldDB" id="A0A2T0Z2V4"/>
<comment type="pathway">
    <text evidence="1 13">Cell wall biogenesis; peptidoglycan biosynthesis.</text>
</comment>
<evidence type="ECO:0000256" key="10">
    <source>
        <dbReference type="ARBA" id="ARBA00023315"/>
    </source>
</evidence>
<dbReference type="PANTHER" id="PTHR30582">
    <property type="entry name" value="L,D-TRANSPEPTIDASE"/>
    <property type="match status" value="1"/>
</dbReference>
<keyword evidence="6 13" id="KW-0573">Peptidoglycan synthesis</keyword>
<feature type="domain" description="L,D-TPase catalytic" evidence="15">
    <location>
        <begin position="308"/>
        <end position="434"/>
    </location>
</feature>
<keyword evidence="17" id="KW-1185">Reference proteome</keyword>
<organism evidence="16 17">
    <name type="scientific">Antricoccus suffuscus</name>
    <dbReference type="NCBI Taxonomy" id="1629062"/>
    <lineage>
        <taxon>Bacteria</taxon>
        <taxon>Bacillati</taxon>
        <taxon>Actinomycetota</taxon>
        <taxon>Actinomycetes</taxon>
        <taxon>Geodermatophilales</taxon>
        <taxon>Antricoccaceae</taxon>
        <taxon>Antricoccus</taxon>
    </lineage>
</organism>
<evidence type="ECO:0000313" key="16">
    <source>
        <dbReference type="EMBL" id="PRZ30508.1"/>
    </source>
</evidence>
<evidence type="ECO:0000256" key="12">
    <source>
        <dbReference type="ARBA" id="ARBA00060592"/>
    </source>
</evidence>
<keyword evidence="4" id="KW-0732">Signal</keyword>